<proteinExistence type="predicted"/>
<accession>A0ACC2X068</accession>
<protein>
    <submittedName>
        <fullName evidence="1">Uncharacterized protein</fullName>
    </submittedName>
</protein>
<dbReference type="EMBL" id="JASBWU010000014">
    <property type="protein sequence ID" value="KAJ9116456.1"/>
    <property type="molecule type" value="Genomic_DNA"/>
</dbReference>
<comment type="caution">
    <text evidence="1">The sequence shown here is derived from an EMBL/GenBank/DDBJ whole genome shotgun (WGS) entry which is preliminary data.</text>
</comment>
<evidence type="ECO:0000313" key="1">
    <source>
        <dbReference type="EMBL" id="KAJ9116456.1"/>
    </source>
</evidence>
<reference evidence="1" key="1">
    <citation type="submission" date="2023-04" db="EMBL/GenBank/DDBJ databases">
        <title>Draft Genome sequencing of Naganishia species isolated from polar environments using Oxford Nanopore Technology.</title>
        <authorList>
            <person name="Leo P."/>
            <person name="Venkateswaran K."/>
        </authorList>
    </citation>
    <scope>NUCLEOTIDE SEQUENCE</scope>
    <source>
        <strain evidence="1">MNA-CCFEE 5425</strain>
    </source>
</reference>
<keyword evidence="2" id="KW-1185">Reference proteome</keyword>
<dbReference type="Proteomes" id="UP001243375">
    <property type="component" value="Unassembled WGS sequence"/>
</dbReference>
<name>A0ACC2X068_9TREE</name>
<organism evidence="1 2">
    <name type="scientific">Naganishia vaughanmartiniae</name>
    <dbReference type="NCBI Taxonomy" id="1424756"/>
    <lineage>
        <taxon>Eukaryota</taxon>
        <taxon>Fungi</taxon>
        <taxon>Dikarya</taxon>
        <taxon>Basidiomycota</taxon>
        <taxon>Agaricomycotina</taxon>
        <taxon>Tremellomycetes</taxon>
        <taxon>Filobasidiales</taxon>
        <taxon>Filobasidiaceae</taxon>
        <taxon>Naganishia</taxon>
    </lineage>
</organism>
<gene>
    <name evidence="1" type="ORF">QFC22_004898</name>
</gene>
<evidence type="ECO:0000313" key="2">
    <source>
        <dbReference type="Proteomes" id="UP001243375"/>
    </source>
</evidence>
<sequence>MRVAALAPLAALLVTLANAAPVPVADPLSFCFFGFGNGCDNTPTTSVAAVKTTSSSSSIKATSTSSIAKITSSSAVSSVKSSSVSSAAKAAATTQSVPNWTWLWDPTYVFNMWNNFLTFRWEKYNDCNFNGYSLTYVKAYYYNTYGFKPLTGCQWKDVYTFMDKYAVKNSVKAPSNAVYTPGCANPFSGADSNWKPSTVTSSSVKVSSSSAAPSPAAASSASSSKASSSSVASSSVAASSSKASSSVPSSAQSSAAQSPAAQSSAAQSPAAQSSAAQSSVAQSSAAQTPAAQSSAAQSSAAQSPAASSPAASSPAAQSSAVQSAAAQSSAAQSSVDQSSVVQSSAAQSPAPSATDSNSSSGVGSASGTSTASAAAVTSTSYGTPVTFSNGQTAQYLGCVQEFVSGRKLSKASIDVPALMTNEYCSSYCSSLGFPVSGTEYAKECYCGTYDQIATYDVSDQCVMPCSGDSTLQSICGGPNALTIHVLDSVPVRTVSFPPNWAAQGCFQDNNDRVLPYQAWSGNSATTVESCSAQCASSGYSIAGVEYGTECYCGNSFVGGAVEIDSSNCNFVCPGNMQGEMCGGSWSLSVASSLSAF</sequence>